<dbReference type="PRINTS" id="PR00125">
    <property type="entry name" value="ATPASEDELTA"/>
</dbReference>
<evidence type="ECO:0000256" key="4">
    <source>
        <dbReference type="ARBA" id="ARBA00023065"/>
    </source>
</evidence>
<dbReference type="EMBL" id="FOOI01000016">
    <property type="protein sequence ID" value="SFH35995.1"/>
    <property type="molecule type" value="Genomic_DNA"/>
</dbReference>
<dbReference type="InterPro" id="IPR000711">
    <property type="entry name" value="ATPase_OSCP/dsu"/>
</dbReference>
<protein>
    <recommendedName>
        <fullName evidence="7">ATP synthase subunit delta</fullName>
    </recommendedName>
    <alternativeName>
        <fullName evidence="7">ATP synthase F(1) sector subunit delta</fullName>
    </alternativeName>
    <alternativeName>
        <fullName evidence="7">F-type ATPase subunit delta</fullName>
        <shortName evidence="7">F-ATPase subunit delta</shortName>
    </alternativeName>
</protein>
<evidence type="ECO:0000313" key="11">
    <source>
        <dbReference type="Proteomes" id="UP000533017"/>
    </source>
</evidence>
<keyword evidence="3 7" id="KW-0375">Hydrogen ion transport</keyword>
<evidence type="ECO:0000256" key="7">
    <source>
        <dbReference type="HAMAP-Rule" id="MF_01416"/>
    </source>
</evidence>
<keyword evidence="7" id="KW-1003">Cell membrane</keyword>
<accession>A0A1I2ZED9</accession>
<keyword evidence="11" id="KW-1185">Reference proteome</keyword>
<reference evidence="9 10" key="1">
    <citation type="submission" date="2016-10" db="EMBL/GenBank/DDBJ databases">
        <authorList>
            <person name="de Groot N.N."/>
        </authorList>
    </citation>
    <scope>NUCLEOTIDE SEQUENCE [LARGE SCALE GENOMIC DNA]</scope>
    <source>
        <strain evidence="9 10">CPCC 202808</strain>
    </source>
</reference>
<dbReference type="STRING" id="504797.SAMN05421678_11645"/>
<dbReference type="AlphaFoldDB" id="A0A1I2ZED9"/>
<evidence type="ECO:0000256" key="5">
    <source>
        <dbReference type="ARBA" id="ARBA00023136"/>
    </source>
</evidence>
<keyword evidence="2 7" id="KW-0813">Transport</keyword>
<evidence type="ECO:0000256" key="6">
    <source>
        <dbReference type="ARBA" id="ARBA00023310"/>
    </source>
</evidence>
<keyword evidence="5 7" id="KW-0472">Membrane</keyword>
<dbReference type="PANTHER" id="PTHR11910">
    <property type="entry name" value="ATP SYNTHASE DELTA CHAIN"/>
    <property type="match status" value="1"/>
</dbReference>
<organism evidence="9 10">
    <name type="scientific">Actinopolymorpha cephalotaxi</name>
    <dbReference type="NCBI Taxonomy" id="504797"/>
    <lineage>
        <taxon>Bacteria</taxon>
        <taxon>Bacillati</taxon>
        <taxon>Actinomycetota</taxon>
        <taxon>Actinomycetes</taxon>
        <taxon>Propionibacteriales</taxon>
        <taxon>Actinopolymorphaceae</taxon>
        <taxon>Actinopolymorpha</taxon>
    </lineage>
</organism>
<dbReference type="HAMAP" id="MF_01416">
    <property type="entry name" value="ATP_synth_delta_bact"/>
    <property type="match status" value="1"/>
</dbReference>
<dbReference type="NCBIfam" id="NF009967">
    <property type="entry name" value="PRK13430.1"/>
    <property type="match status" value="1"/>
</dbReference>
<dbReference type="Pfam" id="PF00213">
    <property type="entry name" value="OSCP"/>
    <property type="match status" value="1"/>
</dbReference>
<proteinExistence type="inferred from homology"/>
<reference evidence="8 11" key="2">
    <citation type="submission" date="2020-07" db="EMBL/GenBank/DDBJ databases">
        <title>Sequencing the genomes of 1000 actinobacteria strains.</title>
        <authorList>
            <person name="Klenk H.-P."/>
        </authorList>
    </citation>
    <scope>NUCLEOTIDE SEQUENCE [LARGE SCALE GENOMIC DNA]</scope>
    <source>
        <strain evidence="8 11">DSM 45117</strain>
    </source>
</reference>
<evidence type="ECO:0000256" key="1">
    <source>
        <dbReference type="ARBA" id="ARBA00004370"/>
    </source>
</evidence>
<dbReference type="Proteomes" id="UP000533017">
    <property type="component" value="Unassembled WGS sequence"/>
</dbReference>
<dbReference type="GO" id="GO:0045259">
    <property type="term" value="C:proton-transporting ATP synthase complex"/>
    <property type="evidence" value="ECO:0007669"/>
    <property type="project" value="UniProtKB-KW"/>
</dbReference>
<sequence>MTDFHGTSREAVATLRQRLRGVSGTPAELVEAGRELFSVVRLLDAQPALRRALTDSTRTPDDRAALAGNLLGTRIGARTLDLVTAAVRLSWPRARQLTDAVEQLGALVLVRASEEEGRLDDLEDALFRFARLVEREDGLQLALTDRGIPADNRANLVRDLLAGKAPEGAVPLVEQAVVAPRGLSVIEALDTYARLAAGWRERLVATVRTATPLGAAEQDRLAGALRRQYGHDVHLNILVDPGVLGGLRVELGAEVIDGTIAGRLDDARRRLAG</sequence>
<dbReference type="GO" id="GO:0005886">
    <property type="term" value="C:plasma membrane"/>
    <property type="evidence" value="ECO:0007669"/>
    <property type="project" value="UniProtKB-SubCell"/>
</dbReference>
<name>A0A1I2ZED9_9ACTN</name>
<evidence type="ECO:0000313" key="10">
    <source>
        <dbReference type="Proteomes" id="UP000199052"/>
    </source>
</evidence>
<keyword evidence="7" id="KW-0139">CF(1)</keyword>
<comment type="function">
    <text evidence="7">This protein is part of the stalk that links CF(0) to CF(1). It either transmits conformational changes from CF(0) to CF(1) or is implicated in proton conduction.</text>
</comment>
<evidence type="ECO:0000313" key="9">
    <source>
        <dbReference type="EMBL" id="SFH35995.1"/>
    </source>
</evidence>
<comment type="similarity">
    <text evidence="7">Belongs to the ATPase delta chain family.</text>
</comment>
<dbReference type="Proteomes" id="UP000199052">
    <property type="component" value="Unassembled WGS sequence"/>
</dbReference>
<comment type="function">
    <text evidence="7">F(1)F(0) ATP synthase produces ATP from ADP in the presence of a proton or sodium gradient. F-type ATPases consist of two structural domains, F(1) containing the extramembraneous catalytic core and F(0) containing the membrane proton channel, linked together by a central stalk and a peripheral stalk. During catalysis, ATP synthesis in the catalytic domain of F(1) is coupled via a rotary mechanism of the central stalk subunits to proton translocation.</text>
</comment>
<dbReference type="GO" id="GO:0046933">
    <property type="term" value="F:proton-transporting ATP synthase activity, rotational mechanism"/>
    <property type="evidence" value="ECO:0007669"/>
    <property type="project" value="UniProtKB-UniRule"/>
</dbReference>
<keyword evidence="6 7" id="KW-0066">ATP synthesis</keyword>
<keyword evidence="4 7" id="KW-0406">Ion transport</keyword>
<gene>
    <name evidence="7" type="primary">atpH</name>
    <name evidence="8" type="ORF">FHR37_000782</name>
    <name evidence="9" type="ORF">SAMN05421678_11645</name>
</gene>
<evidence type="ECO:0000256" key="3">
    <source>
        <dbReference type="ARBA" id="ARBA00022781"/>
    </source>
</evidence>
<dbReference type="EMBL" id="JACBZA010000001">
    <property type="protein sequence ID" value="NYH81931.1"/>
    <property type="molecule type" value="Genomic_DNA"/>
</dbReference>
<evidence type="ECO:0000313" key="8">
    <source>
        <dbReference type="EMBL" id="NYH81931.1"/>
    </source>
</evidence>
<dbReference type="OrthoDB" id="5242917at2"/>
<evidence type="ECO:0000256" key="2">
    <source>
        <dbReference type="ARBA" id="ARBA00022448"/>
    </source>
</evidence>
<dbReference type="RefSeq" id="WP_092887309.1">
    <property type="nucleotide sequence ID" value="NZ_FOOI01000016.1"/>
</dbReference>
<comment type="subcellular location">
    <subcellularLocation>
        <location evidence="7">Cell membrane</location>
        <topology evidence="7">Peripheral membrane protein</topology>
    </subcellularLocation>
    <subcellularLocation>
        <location evidence="1">Membrane</location>
    </subcellularLocation>
</comment>